<dbReference type="Pfam" id="PF01098">
    <property type="entry name" value="FTSW_RODA_SPOVE"/>
    <property type="match status" value="1"/>
</dbReference>
<proteinExistence type="predicted"/>
<feature type="transmembrane region" description="Helical" evidence="7">
    <location>
        <begin position="20"/>
        <end position="39"/>
    </location>
</feature>
<dbReference type="InterPro" id="IPR000253">
    <property type="entry name" value="FHA_dom"/>
</dbReference>
<feature type="transmembrane region" description="Helical" evidence="7">
    <location>
        <begin position="531"/>
        <end position="552"/>
    </location>
</feature>
<feature type="transmembrane region" description="Helical" evidence="7">
    <location>
        <begin position="343"/>
        <end position="376"/>
    </location>
</feature>
<keyword evidence="5 7" id="KW-0472">Membrane</keyword>
<dbReference type="GO" id="GO:0032153">
    <property type="term" value="C:cell division site"/>
    <property type="evidence" value="ECO:0007669"/>
    <property type="project" value="TreeGrafter"/>
</dbReference>
<dbReference type="PANTHER" id="PTHR30474">
    <property type="entry name" value="CELL CYCLE PROTEIN"/>
    <property type="match status" value="1"/>
</dbReference>
<evidence type="ECO:0000313" key="10">
    <source>
        <dbReference type="Proteomes" id="UP000620327"/>
    </source>
</evidence>
<feature type="domain" description="FHA" evidence="8">
    <location>
        <begin position="73"/>
        <end position="123"/>
    </location>
</feature>
<dbReference type="GO" id="GO:0015648">
    <property type="term" value="F:lipid-linked peptidoglycan transporter activity"/>
    <property type="evidence" value="ECO:0007669"/>
    <property type="project" value="TreeGrafter"/>
</dbReference>
<feature type="transmembrane region" description="Helical" evidence="7">
    <location>
        <begin position="227"/>
        <end position="246"/>
    </location>
</feature>
<dbReference type="PANTHER" id="PTHR30474:SF3">
    <property type="entry name" value="PEPTIDOGLYCAN GLYCOSYLTRANSFERASE RODA"/>
    <property type="match status" value="1"/>
</dbReference>
<dbReference type="RefSeq" id="WP_187015071.1">
    <property type="nucleotide sequence ID" value="NZ_JACOQI010000010.1"/>
</dbReference>
<accession>A0A923S7M4</accession>
<dbReference type="CDD" id="cd00060">
    <property type="entry name" value="FHA"/>
    <property type="match status" value="1"/>
</dbReference>
<dbReference type="EMBL" id="JACOQI010000010">
    <property type="protein sequence ID" value="MBC5770840.1"/>
    <property type="molecule type" value="Genomic_DNA"/>
</dbReference>
<name>A0A923S7M4_9FIRM</name>
<evidence type="ECO:0000256" key="3">
    <source>
        <dbReference type="ARBA" id="ARBA00022960"/>
    </source>
</evidence>
<keyword evidence="4 7" id="KW-1133">Transmembrane helix</keyword>
<feature type="transmembrane region" description="Helical" evidence="7">
    <location>
        <begin position="166"/>
        <end position="190"/>
    </location>
</feature>
<evidence type="ECO:0000313" key="9">
    <source>
        <dbReference type="EMBL" id="MBC5770840.1"/>
    </source>
</evidence>
<feature type="transmembrane region" description="Helical" evidence="7">
    <location>
        <begin position="468"/>
        <end position="486"/>
    </location>
</feature>
<feature type="region of interest" description="Disordered" evidence="6">
    <location>
        <begin position="576"/>
        <end position="597"/>
    </location>
</feature>
<organism evidence="9 10">
    <name type="scientific">Dysosmobacter segnis</name>
    <dbReference type="NCBI Taxonomy" id="2763042"/>
    <lineage>
        <taxon>Bacteria</taxon>
        <taxon>Bacillati</taxon>
        <taxon>Bacillota</taxon>
        <taxon>Clostridia</taxon>
        <taxon>Eubacteriales</taxon>
        <taxon>Oscillospiraceae</taxon>
        <taxon>Dysosmobacter</taxon>
    </lineage>
</organism>
<keyword evidence="3" id="KW-0133">Cell shape</keyword>
<dbReference type="InterPro" id="IPR008984">
    <property type="entry name" value="SMAD_FHA_dom_sf"/>
</dbReference>
<feature type="transmembrane region" description="Helical" evidence="7">
    <location>
        <begin position="498"/>
        <end position="519"/>
    </location>
</feature>
<feature type="transmembrane region" description="Helical" evidence="7">
    <location>
        <begin position="382"/>
        <end position="400"/>
    </location>
</feature>
<evidence type="ECO:0000256" key="7">
    <source>
        <dbReference type="SAM" id="Phobius"/>
    </source>
</evidence>
<dbReference type="GO" id="GO:0008360">
    <property type="term" value="P:regulation of cell shape"/>
    <property type="evidence" value="ECO:0007669"/>
    <property type="project" value="UniProtKB-KW"/>
</dbReference>
<evidence type="ECO:0000256" key="4">
    <source>
        <dbReference type="ARBA" id="ARBA00022989"/>
    </source>
</evidence>
<dbReference type="Gene3D" id="2.60.200.20">
    <property type="match status" value="1"/>
</dbReference>
<feature type="transmembrane region" description="Helical" evidence="7">
    <location>
        <begin position="281"/>
        <end position="299"/>
    </location>
</feature>
<comment type="caution">
    <text evidence="9">The sequence shown here is derived from an EMBL/GenBank/DDBJ whole genome shotgun (WGS) entry which is preliminary data.</text>
</comment>
<evidence type="ECO:0000256" key="5">
    <source>
        <dbReference type="ARBA" id="ARBA00023136"/>
    </source>
</evidence>
<dbReference type="SUPFAM" id="SSF49879">
    <property type="entry name" value="SMAD/FHA domain"/>
    <property type="match status" value="1"/>
</dbReference>
<feature type="transmembrane region" description="Helical" evidence="7">
    <location>
        <begin position="252"/>
        <end position="269"/>
    </location>
</feature>
<sequence>MQELFSALSLWLSAHPLITGWYTAIARLLFPVLSALILVRAIRSLLRIPHTPEVWAQLSLPGGGSIPLTHWENILGRGKSADAILNYPSISRQHAALCRGEDGAWTVYDLGSKGGTAVNGTPVTEQAPVKLGDTITLGGVPLVFLPQTVGEREELEKKRQAERPAAMWPSFLWLTVFQILTAIQLTLAAGEKASPVIPICFLILTAVMWLYAAALRLGRCVGFELETIAFYLSTLSLAVTASSAPGSLPKQLLAIVLGMGLFLALGLFLRDLERVEKRRWLMAAGAIGLLGITLVLGKAKFGATNWVTLGGISFQPSEIAKICYIFAGSATLERLFRRRNLALFIVLTGVCIGLLGLMSDFGTAAIFFVTFLVIAYLRSGDAATLALICGGAAFGTGIIVQFKPYILSRFAAWGHAWEAASGSGYQQTRTMSAAASGGLFGMGAGNGWLERIPAGDTDLVFGMLCEEWGLVIALLAVACILTLAWFAVRASRTGRSSFYTIAACAAGSLLVFQTSLNVFGSVDLLPLTGVTFPFVSNGGSAMLSAWGLLAYLKTMDTRADASFAIGRAAERKLDEEAARMAAPAEDAFEKEDGHAED</sequence>
<dbReference type="Proteomes" id="UP000620327">
    <property type="component" value="Unassembled WGS sequence"/>
</dbReference>
<feature type="transmembrane region" description="Helical" evidence="7">
    <location>
        <begin position="196"/>
        <end position="215"/>
    </location>
</feature>
<dbReference type="PROSITE" id="PS50006">
    <property type="entry name" value="FHA_DOMAIN"/>
    <property type="match status" value="1"/>
</dbReference>
<evidence type="ECO:0000256" key="1">
    <source>
        <dbReference type="ARBA" id="ARBA00004141"/>
    </source>
</evidence>
<dbReference type="AlphaFoldDB" id="A0A923S7M4"/>
<dbReference type="InterPro" id="IPR001182">
    <property type="entry name" value="FtsW/RodA"/>
</dbReference>
<evidence type="ECO:0000256" key="2">
    <source>
        <dbReference type="ARBA" id="ARBA00022692"/>
    </source>
</evidence>
<comment type="subcellular location">
    <subcellularLocation>
        <location evidence="1">Membrane</location>
        <topology evidence="1">Multi-pass membrane protein</topology>
    </subcellularLocation>
</comment>
<reference evidence="9" key="1">
    <citation type="submission" date="2020-08" db="EMBL/GenBank/DDBJ databases">
        <title>Genome public.</title>
        <authorList>
            <person name="Liu C."/>
            <person name="Sun Q."/>
        </authorList>
    </citation>
    <scope>NUCLEOTIDE SEQUENCE</scope>
    <source>
        <strain evidence="9">BX15</strain>
    </source>
</reference>
<keyword evidence="10" id="KW-1185">Reference proteome</keyword>
<gene>
    <name evidence="9" type="ORF">H8Z83_11005</name>
</gene>
<dbReference type="GO" id="GO:0005886">
    <property type="term" value="C:plasma membrane"/>
    <property type="evidence" value="ECO:0007669"/>
    <property type="project" value="TreeGrafter"/>
</dbReference>
<dbReference type="SMART" id="SM00240">
    <property type="entry name" value="FHA"/>
    <property type="match status" value="1"/>
</dbReference>
<keyword evidence="2 7" id="KW-0812">Transmembrane</keyword>
<protein>
    <submittedName>
        <fullName evidence="9">FtsW/RodA/SpoVE family cell cycle protein</fullName>
    </submittedName>
</protein>
<evidence type="ECO:0000256" key="6">
    <source>
        <dbReference type="SAM" id="MobiDB-lite"/>
    </source>
</evidence>
<evidence type="ECO:0000259" key="8">
    <source>
        <dbReference type="PROSITE" id="PS50006"/>
    </source>
</evidence>
<dbReference type="Pfam" id="PF00498">
    <property type="entry name" value="FHA"/>
    <property type="match status" value="1"/>
</dbReference>
<dbReference type="GO" id="GO:0051301">
    <property type="term" value="P:cell division"/>
    <property type="evidence" value="ECO:0007669"/>
    <property type="project" value="InterPro"/>
</dbReference>